<gene>
    <name evidence="1" type="ORF">SAMN04487834_10886</name>
</gene>
<dbReference type="GO" id="GO:0016791">
    <property type="term" value="F:phosphatase activity"/>
    <property type="evidence" value="ECO:0007669"/>
    <property type="project" value="TreeGrafter"/>
</dbReference>
<dbReference type="RefSeq" id="WP_074732820.1">
    <property type="nucleotide sequence ID" value="NZ_FNYK01000088.1"/>
</dbReference>
<dbReference type="SUPFAM" id="SSF56784">
    <property type="entry name" value="HAD-like"/>
    <property type="match status" value="1"/>
</dbReference>
<dbReference type="InterPro" id="IPR036412">
    <property type="entry name" value="HAD-like_sf"/>
</dbReference>
<dbReference type="Pfam" id="PF08282">
    <property type="entry name" value="Hydrolase_3"/>
    <property type="match status" value="1"/>
</dbReference>
<dbReference type="NCBIfam" id="TIGR00099">
    <property type="entry name" value="Cof-subfamily"/>
    <property type="match status" value="1"/>
</dbReference>
<keyword evidence="1" id="KW-0378">Hydrolase</keyword>
<dbReference type="InterPro" id="IPR006379">
    <property type="entry name" value="HAD-SF_hydro_IIB"/>
</dbReference>
<organism evidence="1 2">
    <name type="scientific">Sharpea azabuensis</name>
    <dbReference type="NCBI Taxonomy" id="322505"/>
    <lineage>
        <taxon>Bacteria</taxon>
        <taxon>Bacillati</taxon>
        <taxon>Bacillota</taxon>
        <taxon>Erysipelotrichia</taxon>
        <taxon>Erysipelotrichales</taxon>
        <taxon>Coprobacillaceae</taxon>
        <taxon>Sharpea</taxon>
    </lineage>
</organism>
<dbReference type="PROSITE" id="PS01229">
    <property type="entry name" value="COF_2"/>
    <property type="match status" value="1"/>
</dbReference>
<dbReference type="SFLD" id="SFLDG01140">
    <property type="entry name" value="C2.B:_Phosphomannomutase_and_P"/>
    <property type="match status" value="1"/>
</dbReference>
<dbReference type="Gene3D" id="3.40.50.1000">
    <property type="entry name" value="HAD superfamily/HAD-like"/>
    <property type="match status" value="1"/>
</dbReference>
<reference evidence="2" key="1">
    <citation type="submission" date="2016-10" db="EMBL/GenBank/DDBJ databases">
        <authorList>
            <person name="Varghese N."/>
        </authorList>
    </citation>
    <scope>NUCLEOTIDE SEQUENCE [LARGE SCALE GENOMIC DNA]</scope>
    <source>
        <strain evidence="2">DSM 20406</strain>
    </source>
</reference>
<dbReference type="GO" id="GO:0005829">
    <property type="term" value="C:cytosol"/>
    <property type="evidence" value="ECO:0007669"/>
    <property type="project" value="TreeGrafter"/>
</dbReference>
<protein>
    <submittedName>
        <fullName evidence="1">Haloacid dehalogenase-like hydrolase</fullName>
    </submittedName>
</protein>
<dbReference type="GO" id="GO:0000287">
    <property type="term" value="F:magnesium ion binding"/>
    <property type="evidence" value="ECO:0007669"/>
    <property type="project" value="TreeGrafter"/>
</dbReference>
<evidence type="ECO:0000313" key="1">
    <source>
        <dbReference type="EMBL" id="SEJ26843.1"/>
    </source>
</evidence>
<name>A0A1H6XCI2_9FIRM</name>
<dbReference type="Gene3D" id="3.30.1240.10">
    <property type="match status" value="1"/>
</dbReference>
<dbReference type="PANTHER" id="PTHR10000:SF8">
    <property type="entry name" value="HAD SUPERFAMILY HYDROLASE-LIKE, TYPE 3"/>
    <property type="match status" value="1"/>
</dbReference>
<dbReference type="STRING" id="322505.SAMN04487836_1057"/>
<dbReference type="eggNOG" id="COG0561">
    <property type="taxonomic scope" value="Bacteria"/>
</dbReference>
<dbReference type="AlphaFoldDB" id="A0A1H6XCI2"/>
<accession>A0A1H6XCI2</accession>
<dbReference type="EMBL" id="FNYK01000088">
    <property type="protein sequence ID" value="SEJ26843.1"/>
    <property type="molecule type" value="Genomic_DNA"/>
</dbReference>
<proteinExistence type="predicted"/>
<dbReference type="Proteomes" id="UP000183028">
    <property type="component" value="Unassembled WGS sequence"/>
</dbReference>
<dbReference type="InterPro" id="IPR023214">
    <property type="entry name" value="HAD_sf"/>
</dbReference>
<evidence type="ECO:0000313" key="2">
    <source>
        <dbReference type="Proteomes" id="UP000183028"/>
    </source>
</evidence>
<sequence length="270" mass="30120">MNHYKVAVFDLDGTLFNDQSQVSQQNLKALKSLKETGMLLGIASGRDYAHIATHYQDLANLMDFIVEENGTHFIDLHTNKEILTSKPVDSQQFANFYQKLSVVTTAAFFNEKGKPYGVGDCDVLDFFMAQAHAREVNKISLSQLMQHTFHKIVVAHYLADSKQLDQLVSQYLPHNLSATKSVNFLFEIQDADTSKSSGIQSYLDTQGIKMSEVVAFGDGDNDLSMIQDAGLGVAMKNAMNDVKKVANMITEDDANRNGVAKFIEKYFFHA</sequence>
<keyword evidence="2" id="KW-1185">Reference proteome</keyword>
<dbReference type="InterPro" id="IPR000150">
    <property type="entry name" value="Cof"/>
</dbReference>
<dbReference type="SFLD" id="SFLDS00003">
    <property type="entry name" value="Haloacid_Dehalogenase"/>
    <property type="match status" value="1"/>
</dbReference>
<dbReference type="NCBIfam" id="TIGR01484">
    <property type="entry name" value="HAD-SF-IIB"/>
    <property type="match status" value="1"/>
</dbReference>
<dbReference type="PANTHER" id="PTHR10000">
    <property type="entry name" value="PHOSPHOSERINE PHOSPHATASE"/>
    <property type="match status" value="1"/>
</dbReference>